<feature type="compositionally biased region" description="Pro residues" evidence="8">
    <location>
        <begin position="43"/>
        <end position="54"/>
    </location>
</feature>
<comment type="similarity">
    <text evidence="4">Belongs to the CDIP1/LITAF family.</text>
</comment>
<protein>
    <submittedName>
        <fullName evidence="12">LITAF domain-containing protein</fullName>
    </submittedName>
</protein>
<dbReference type="PANTHER" id="PTHR23292:SF6">
    <property type="entry name" value="FI16602P1-RELATED"/>
    <property type="match status" value="1"/>
</dbReference>
<dbReference type="InterPro" id="IPR006629">
    <property type="entry name" value="LITAF"/>
</dbReference>
<dbReference type="InterPro" id="IPR037519">
    <property type="entry name" value="LITAF_fam"/>
</dbReference>
<organism evidence="11 12">
    <name type="scientific">Acrobeloides nanus</name>
    <dbReference type="NCBI Taxonomy" id="290746"/>
    <lineage>
        <taxon>Eukaryota</taxon>
        <taxon>Metazoa</taxon>
        <taxon>Ecdysozoa</taxon>
        <taxon>Nematoda</taxon>
        <taxon>Chromadorea</taxon>
        <taxon>Rhabditida</taxon>
        <taxon>Tylenchina</taxon>
        <taxon>Cephalobomorpha</taxon>
        <taxon>Cephaloboidea</taxon>
        <taxon>Cephalobidae</taxon>
        <taxon>Acrobeloides</taxon>
    </lineage>
</organism>
<dbReference type="WBParaSite" id="ACRNAN_Path_312.g1202.t1">
    <property type="protein sequence ID" value="ACRNAN_Path_312.g1202.t1"/>
    <property type="gene ID" value="ACRNAN_Path_312.g1202"/>
</dbReference>
<feature type="transmembrane region" description="Helical" evidence="9">
    <location>
        <begin position="121"/>
        <end position="139"/>
    </location>
</feature>
<keyword evidence="9" id="KW-0812">Transmembrane</keyword>
<evidence type="ECO:0000256" key="8">
    <source>
        <dbReference type="SAM" id="MobiDB-lite"/>
    </source>
</evidence>
<feature type="compositionally biased region" description="Polar residues" evidence="8">
    <location>
        <begin position="18"/>
        <end position="30"/>
    </location>
</feature>
<keyword evidence="5" id="KW-0479">Metal-binding</keyword>
<dbReference type="PANTHER" id="PTHR23292">
    <property type="entry name" value="LIPOPOLYSACCHARIDE-INDUCED TUMOR NECROSIS FACTOR-ALPHA FACTOR"/>
    <property type="match status" value="1"/>
</dbReference>
<sequence length="191" mass="21606">MKKRWNAFYSEKAAMSAPPSNSSQETTPLTQDHENQENVRAQEPPPPYNPPPPYTETKGVPLPNMTPPPEYKETPSSIPYAPTTTTVFVVPMEFNSKPSEVLCPHCNVPVMTRIEHEAGTLTWLLCCFVSIFVLCCNFTKDVNHYCPICQRRLGRYNRPCSSRIVMFVVLIIAISIVLNIMRAMGESHRYG</sequence>
<feature type="transmembrane region" description="Helical" evidence="9">
    <location>
        <begin position="160"/>
        <end position="181"/>
    </location>
</feature>
<comment type="subcellular location">
    <subcellularLocation>
        <location evidence="2">Endosome membrane</location>
        <topology evidence="2">Peripheral membrane protein</topology>
    </subcellularLocation>
    <subcellularLocation>
        <location evidence="1">Late endosome membrane</location>
    </subcellularLocation>
    <subcellularLocation>
        <location evidence="3">Lysosome membrane</location>
        <topology evidence="3">Peripheral membrane protein</topology>
        <orientation evidence="3">Cytoplasmic side</orientation>
    </subcellularLocation>
</comment>
<name>A0A914C564_9BILA</name>
<keyword evidence="9" id="KW-1133">Transmembrane helix</keyword>
<keyword evidence="11" id="KW-1185">Reference proteome</keyword>
<evidence type="ECO:0000313" key="11">
    <source>
        <dbReference type="Proteomes" id="UP000887540"/>
    </source>
</evidence>
<dbReference type="GO" id="GO:0008270">
    <property type="term" value="F:zinc ion binding"/>
    <property type="evidence" value="ECO:0007669"/>
    <property type="project" value="TreeGrafter"/>
</dbReference>
<evidence type="ECO:0000256" key="6">
    <source>
        <dbReference type="ARBA" id="ARBA00022833"/>
    </source>
</evidence>
<evidence type="ECO:0000256" key="3">
    <source>
        <dbReference type="ARBA" id="ARBA00004630"/>
    </source>
</evidence>
<reference evidence="12" key="1">
    <citation type="submission" date="2022-11" db="UniProtKB">
        <authorList>
            <consortium name="WormBaseParasite"/>
        </authorList>
    </citation>
    <scope>IDENTIFICATION</scope>
</reference>
<evidence type="ECO:0000256" key="4">
    <source>
        <dbReference type="ARBA" id="ARBA00005975"/>
    </source>
</evidence>
<dbReference type="SMART" id="SM00714">
    <property type="entry name" value="LITAF"/>
    <property type="match status" value="1"/>
</dbReference>
<proteinExistence type="inferred from homology"/>
<dbReference type="GO" id="GO:0005765">
    <property type="term" value="C:lysosomal membrane"/>
    <property type="evidence" value="ECO:0007669"/>
    <property type="project" value="UniProtKB-SubCell"/>
</dbReference>
<evidence type="ECO:0000313" key="12">
    <source>
        <dbReference type="WBParaSite" id="ACRNAN_Path_312.g1202.t1"/>
    </source>
</evidence>
<evidence type="ECO:0000256" key="7">
    <source>
        <dbReference type="ARBA" id="ARBA00023136"/>
    </source>
</evidence>
<accession>A0A914C564</accession>
<feature type="domain" description="LITAF" evidence="10">
    <location>
        <begin position="83"/>
        <end position="158"/>
    </location>
</feature>
<evidence type="ECO:0000259" key="10">
    <source>
        <dbReference type="PROSITE" id="PS51837"/>
    </source>
</evidence>
<evidence type="ECO:0000256" key="9">
    <source>
        <dbReference type="SAM" id="Phobius"/>
    </source>
</evidence>
<keyword evidence="6" id="KW-0862">Zinc</keyword>
<keyword evidence="7 9" id="KW-0472">Membrane</keyword>
<feature type="region of interest" description="Disordered" evidence="8">
    <location>
        <begin position="1"/>
        <end position="76"/>
    </location>
</feature>
<evidence type="ECO:0000256" key="5">
    <source>
        <dbReference type="ARBA" id="ARBA00022723"/>
    </source>
</evidence>
<dbReference type="Pfam" id="PF10601">
    <property type="entry name" value="zf-LITAF-like"/>
    <property type="match status" value="1"/>
</dbReference>
<dbReference type="Proteomes" id="UP000887540">
    <property type="component" value="Unplaced"/>
</dbReference>
<evidence type="ECO:0000256" key="1">
    <source>
        <dbReference type="ARBA" id="ARBA00004414"/>
    </source>
</evidence>
<dbReference type="AlphaFoldDB" id="A0A914C564"/>
<evidence type="ECO:0000256" key="2">
    <source>
        <dbReference type="ARBA" id="ARBA00004481"/>
    </source>
</evidence>
<dbReference type="PROSITE" id="PS51837">
    <property type="entry name" value="LITAF"/>
    <property type="match status" value="1"/>
</dbReference>
<dbReference type="GO" id="GO:0031902">
    <property type="term" value="C:late endosome membrane"/>
    <property type="evidence" value="ECO:0007669"/>
    <property type="project" value="UniProtKB-SubCell"/>
</dbReference>